<dbReference type="NCBIfam" id="NF008168">
    <property type="entry name" value="PRK10917.2-2"/>
    <property type="match status" value="1"/>
</dbReference>
<proteinExistence type="inferred from homology"/>
<dbReference type="GO" id="GO:0006310">
    <property type="term" value="P:DNA recombination"/>
    <property type="evidence" value="ECO:0007669"/>
    <property type="project" value="UniProtKB-UniRule"/>
</dbReference>
<dbReference type="GO" id="GO:0006281">
    <property type="term" value="P:DNA repair"/>
    <property type="evidence" value="ECO:0007669"/>
    <property type="project" value="UniProtKB-UniRule"/>
</dbReference>
<reference evidence="18 19" key="1">
    <citation type="submission" date="2018-07" db="EMBL/GenBank/DDBJ databases">
        <title>Genome sequencing of Moraxellaceae gen. HYN0046.</title>
        <authorList>
            <person name="Kim M."/>
            <person name="Yi H."/>
        </authorList>
    </citation>
    <scope>NUCLEOTIDE SEQUENCE [LARGE SCALE GENOMIC DNA]</scope>
    <source>
        <strain evidence="18 19">HYN0046</strain>
    </source>
</reference>
<dbReference type="GO" id="GO:0003677">
    <property type="term" value="F:DNA binding"/>
    <property type="evidence" value="ECO:0007669"/>
    <property type="project" value="UniProtKB-KW"/>
</dbReference>
<dbReference type="KEGG" id="mbah:HYN46_12565"/>
<evidence type="ECO:0000256" key="1">
    <source>
        <dbReference type="ARBA" id="ARBA00007504"/>
    </source>
</evidence>
<dbReference type="InterPro" id="IPR011545">
    <property type="entry name" value="DEAD/DEAH_box_helicase_dom"/>
</dbReference>
<dbReference type="CDD" id="cd18811">
    <property type="entry name" value="SF2_C_RecG"/>
    <property type="match status" value="1"/>
</dbReference>
<feature type="domain" description="Helicase ATP-binding" evidence="16">
    <location>
        <begin position="280"/>
        <end position="444"/>
    </location>
</feature>
<evidence type="ECO:0000256" key="10">
    <source>
        <dbReference type="ARBA" id="ARBA00023204"/>
    </source>
</evidence>
<keyword evidence="9 15" id="KW-0233">DNA recombination</keyword>
<dbReference type="InterPro" id="IPR004609">
    <property type="entry name" value="ATP-dep_DNA_helicase_RecG"/>
</dbReference>
<dbReference type="PANTHER" id="PTHR47964">
    <property type="entry name" value="ATP-DEPENDENT DNA HELICASE HOMOLOG RECG, CHLOROPLASTIC"/>
    <property type="match status" value="1"/>
</dbReference>
<dbReference type="InterPro" id="IPR033454">
    <property type="entry name" value="RecG_wedge"/>
</dbReference>
<dbReference type="InterPro" id="IPR045562">
    <property type="entry name" value="RecG_dom3_C"/>
</dbReference>
<dbReference type="PROSITE" id="PS51194">
    <property type="entry name" value="HELICASE_CTER"/>
    <property type="match status" value="1"/>
</dbReference>
<gene>
    <name evidence="18" type="ORF">HYN46_12565</name>
</gene>
<dbReference type="SUPFAM" id="SSF50249">
    <property type="entry name" value="Nucleic acid-binding proteins"/>
    <property type="match status" value="1"/>
</dbReference>
<dbReference type="GO" id="GO:0005524">
    <property type="term" value="F:ATP binding"/>
    <property type="evidence" value="ECO:0007669"/>
    <property type="project" value="UniProtKB-KW"/>
</dbReference>
<dbReference type="EMBL" id="CP031222">
    <property type="protein sequence ID" value="AXI04695.1"/>
    <property type="molecule type" value="Genomic_DNA"/>
</dbReference>
<dbReference type="RefSeq" id="WP_114900759.1">
    <property type="nucleotide sequence ID" value="NZ_CP031222.1"/>
</dbReference>
<dbReference type="OrthoDB" id="9804325at2"/>
<keyword evidence="5 15" id="KW-0378">Hydrolase</keyword>
<dbReference type="InterPro" id="IPR047112">
    <property type="entry name" value="RecG/Mfd"/>
</dbReference>
<evidence type="ECO:0000256" key="5">
    <source>
        <dbReference type="ARBA" id="ARBA00022801"/>
    </source>
</evidence>
<keyword evidence="6 15" id="KW-0347">Helicase</keyword>
<evidence type="ECO:0000256" key="3">
    <source>
        <dbReference type="ARBA" id="ARBA00022741"/>
    </source>
</evidence>
<evidence type="ECO:0000256" key="2">
    <source>
        <dbReference type="ARBA" id="ARBA00017846"/>
    </source>
</evidence>
<dbReference type="Proteomes" id="UP000253940">
    <property type="component" value="Chromosome"/>
</dbReference>
<accession>A0A345PBN6</accession>
<protein>
    <recommendedName>
        <fullName evidence="2 15">ATP-dependent DNA helicase RecG</fullName>
        <ecNumber evidence="13 15">5.6.2.4</ecNumber>
    </recommendedName>
</protein>
<dbReference type="PANTHER" id="PTHR47964:SF1">
    <property type="entry name" value="ATP-DEPENDENT DNA HELICASE HOMOLOG RECG, CHLOROPLASTIC"/>
    <property type="match status" value="1"/>
</dbReference>
<keyword evidence="11" id="KW-0413">Isomerase</keyword>
<dbReference type="NCBIfam" id="NF008165">
    <property type="entry name" value="PRK10917.1-3"/>
    <property type="match status" value="1"/>
</dbReference>
<dbReference type="NCBIfam" id="NF008166">
    <property type="entry name" value="PRK10917.1-4"/>
    <property type="match status" value="1"/>
</dbReference>
<evidence type="ECO:0000256" key="7">
    <source>
        <dbReference type="ARBA" id="ARBA00022840"/>
    </source>
</evidence>
<dbReference type="InterPro" id="IPR001650">
    <property type="entry name" value="Helicase_C-like"/>
</dbReference>
<evidence type="ECO:0000256" key="12">
    <source>
        <dbReference type="ARBA" id="ARBA00034617"/>
    </source>
</evidence>
<dbReference type="Gene3D" id="3.40.50.300">
    <property type="entry name" value="P-loop containing nucleotide triphosphate hydrolases"/>
    <property type="match status" value="2"/>
</dbReference>
<organism evidence="18 19">
    <name type="scientific">Aquirhabdus parva</name>
    <dbReference type="NCBI Taxonomy" id="2283318"/>
    <lineage>
        <taxon>Bacteria</taxon>
        <taxon>Pseudomonadati</taxon>
        <taxon>Pseudomonadota</taxon>
        <taxon>Gammaproteobacteria</taxon>
        <taxon>Moraxellales</taxon>
        <taxon>Moraxellaceae</taxon>
        <taxon>Aquirhabdus</taxon>
    </lineage>
</organism>
<keyword evidence="8" id="KW-0238">DNA-binding</keyword>
<feature type="domain" description="Helicase C-terminal" evidence="17">
    <location>
        <begin position="477"/>
        <end position="623"/>
    </location>
</feature>
<evidence type="ECO:0000256" key="15">
    <source>
        <dbReference type="RuleBase" id="RU363016"/>
    </source>
</evidence>
<comment type="similarity">
    <text evidence="1 15">Belongs to the helicase family. RecG subfamily.</text>
</comment>
<comment type="function">
    <text evidence="15">Plays a critical role in recombination and DNA repair. Helps process Holliday junction intermediates to mature products by catalyzing branch migration. Has replication fork regression activity, unwinds stalled or blocked replication forks to make a HJ that can be resolved. Has a DNA unwinding activity characteristic of a DNA helicase with 3'-5' polarity.</text>
</comment>
<evidence type="ECO:0000256" key="14">
    <source>
        <dbReference type="ARBA" id="ARBA00048988"/>
    </source>
</evidence>
<dbReference type="AlphaFoldDB" id="A0A345PBN6"/>
<evidence type="ECO:0000313" key="18">
    <source>
        <dbReference type="EMBL" id="AXI04695.1"/>
    </source>
</evidence>
<name>A0A345PBN6_9GAMM</name>
<keyword evidence="4 15" id="KW-0227">DNA damage</keyword>
<dbReference type="InterPro" id="IPR012340">
    <property type="entry name" value="NA-bd_OB-fold"/>
</dbReference>
<dbReference type="EC" id="5.6.2.4" evidence="13 15"/>
<evidence type="ECO:0000259" key="16">
    <source>
        <dbReference type="PROSITE" id="PS51192"/>
    </source>
</evidence>
<evidence type="ECO:0000259" key="17">
    <source>
        <dbReference type="PROSITE" id="PS51194"/>
    </source>
</evidence>
<evidence type="ECO:0000256" key="13">
    <source>
        <dbReference type="ARBA" id="ARBA00034808"/>
    </source>
</evidence>
<dbReference type="Pfam" id="PF00271">
    <property type="entry name" value="Helicase_C"/>
    <property type="match status" value="1"/>
</dbReference>
<evidence type="ECO:0000313" key="19">
    <source>
        <dbReference type="Proteomes" id="UP000253940"/>
    </source>
</evidence>
<dbReference type="PROSITE" id="PS51192">
    <property type="entry name" value="HELICASE_ATP_BIND_1"/>
    <property type="match status" value="1"/>
</dbReference>
<dbReference type="Gene3D" id="2.40.50.140">
    <property type="entry name" value="Nucleic acid-binding proteins"/>
    <property type="match status" value="1"/>
</dbReference>
<dbReference type="SMART" id="SM00487">
    <property type="entry name" value="DEXDc"/>
    <property type="match status" value="1"/>
</dbReference>
<keyword evidence="7 15" id="KW-0067">ATP-binding</keyword>
<dbReference type="FunFam" id="3.40.50.300:FF:000391">
    <property type="entry name" value="ATP-dependent DNA helicase RecG"/>
    <property type="match status" value="1"/>
</dbReference>
<dbReference type="CDD" id="cd17992">
    <property type="entry name" value="DEXHc_RecG"/>
    <property type="match status" value="1"/>
</dbReference>
<evidence type="ECO:0000256" key="6">
    <source>
        <dbReference type="ARBA" id="ARBA00022806"/>
    </source>
</evidence>
<dbReference type="NCBIfam" id="NF008163">
    <property type="entry name" value="PRK10917.1-1"/>
    <property type="match status" value="1"/>
</dbReference>
<comment type="catalytic activity">
    <reaction evidence="14 15">
        <text>ATP + H2O = ADP + phosphate + H(+)</text>
        <dbReference type="Rhea" id="RHEA:13065"/>
        <dbReference type="ChEBI" id="CHEBI:15377"/>
        <dbReference type="ChEBI" id="CHEBI:15378"/>
        <dbReference type="ChEBI" id="CHEBI:30616"/>
        <dbReference type="ChEBI" id="CHEBI:43474"/>
        <dbReference type="ChEBI" id="CHEBI:456216"/>
        <dbReference type="EC" id="5.6.2.4"/>
    </reaction>
</comment>
<dbReference type="InterPro" id="IPR027417">
    <property type="entry name" value="P-loop_NTPase"/>
</dbReference>
<dbReference type="NCBIfam" id="TIGR00643">
    <property type="entry name" value="recG"/>
    <property type="match status" value="1"/>
</dbReference>
<sequence length="688" mass="75859">MNDSIRTLTGVGEQLAQLLAKLSIYKASDLLFHLPRGYEDRSRIVPIPELRPGQSALIEAVVQSTEHPSTNSRHSGRTSLLVHLSDGSGRITLRFFQMYPGMKDKFQTGRTLRAFGEVRMGGRGLEMSHPDIQMVSAGAALPPSRLTAIYPTTEGLSQAKLRMLVDQVLKKFPTDLQELLPSTVLPQPYSLRQALREVHQPASDADVSALLSYRHPAQIRLIFEELVAHQASLLSRRYYLQLKKAPVVPMSQTLAPQLLARLPFKPTQAQQRVGQEIGRDLQQAHAMLRLVQGDVGSGKTLVAALAACHVLEAGWQVALMAPTEILAEQHFINFKNWFEPLGVQVAWLAGKQKGKARAAAELSVSTGEAGLVIGTHALFQDSVQFAHLAMVIIDEQHRFGVDQRLALREKGMAGMSPHQLVMTATPIPRTLTMSVYGDLDTSIIDKLPPGRTSITTVAVPFERREEVIARVSANCAQGKQAYWVCTLVEESETLDAKAAEDTYAELSSRLPHLRIGLVHGRMKSEEKQAVMQQFKANELHLLIATTVIEVGVDVPNASLMIIENAERLGLSQLHQLRGRVGRGATASFCVLMYKAPLSDTGVERLSTLRNSTDGFVIAEKDLELRGPGEILGTRQTGLLGFRLVQLQRDDYLLPRAQQVAAQMLKAQPEACDALMNRWLPTAPRYARV</sequence>
<dbReference type="CDD" id="cd04488">
    <property type="entry name" value="RecG_wedge_OBF"/>
    <property type="match status" value="1"/>
</dbReference>
<evidence type="ECO:0000256" key="11">
    <source>
        <dbReference type="ARBA" id="ARBA00023235"/>
    </source>
</evidence>
<dbReference type="SUPFAM" id="SSF52540">
    <property type="entry name" value="P-loop containing nucleoside triphosphate hydrolases"/>
    <property type="match status" value="2"/>
</dbReference>
<keyword evidence="3 15" id="KW-0547">Nucleotide-binding</keyword>
<dbReference type="Pfam" id="PF17191">
    <property type="entry name" value="RecG_wedge"/>
    <property type="match status" value="1"/>
</dbReference>
<dbReference type="SMART" id="SM00490">
    <property type="entry name" value="HELICc"/>
    <property type="match status" value="1"/>
</dbReference>
<keyword evidence="10 15" id="KW-0234">DNA repair</keyword>
<comment type="catalytic activity">
    <reaction evidence="12 15">
        <text>Couples ATP hydrolysis with the unwinding of duplex DNA by translocating in the 3'-5' direction.</text>
        <dbReference type="EC" id="5.6.2.4"/>
    </reaction>
</comment>
<dbReference type="InterPro" id="IPR014001">
    <property type="entry name" value="Helicase_ATP-bd"/>
</dbReference>
<dbReference type="GO" id="GO:0043138">
    <property type="term" value="F:3'-5' DNA helicase activity"/>
    <property type="evidence" value="ECO:0007669"/>
    <property type="project" value="UniProtKB-EC"/>
</dbReference>
<evidence type="ECO:0000256" key="4">
    <source>
        <dbReference type="ARBA" id="ARBA00022763"/>
    </source>
</evidence>
<dbReference type="Pfam" id="PF00270">
    <property type="entry name" value="DEAD"/>
    <property type="match status" value="1"/>
</dbReference>
<evidence type="ECO:0000256" key="8">
    <source>
        <dbReference type="ARBA" id="ARBA00023125"/>
    </source>
</evidence>
<dbReference type="Pfam" id="PF19833">
    <property type="entry name" value="RecG_dom3_C"/>
    <property type="match status" value="1"/>
</dbReference>
<dbReference type="GO" id="GO:0016887">
    <property type="term" value="F:ATP hydrolysis activity"/>
    <property type="evidence" value="ECO:0007669"/>
    <property type="project" value="RHEA"/>
</dbReference>
<evidence type="ECO:0000256" key="9">
    <source>
        <dbReference type="ARBA" id="ARBA00023172"/>
    </source>
</evidence>
<keyword evidence="19" id="KW-1185">Reference proteome</keyword>